<evidence type="ECO:0000313" key="3">
    <source>
        <dbReference type="Proteomes" id="UP000007264"/>
    </source>
</evidence>
<feature type="compositionally biased region" description="Polar residues" evidence="1">
    <location>
        <begin position="1"/>
        <end position="11"/>
    </location>
</feature>
<keyword evidence="3" id="KW-1185">Reference proteome</keyword>
<feature type="region of interest" description="Disordered" evidence="1">
    <location>
        <begin position="52"/>
        <end position="81"/>
    </location>
</feature>
<feature type="compositionally biased region" description="Polar residues" evidence="1">
    <location>
        <begin position="117"/>
        <end position="126"/>
    </location>
</feature>
<name>I0YKC5_COCSC</name>
<evidence type="ECO:0000256" key="1">
    <source>
        <dbReference type="SAM" id="MobiDB-lite"/>
    </source>
</evidence>
<dbReference type="Proteomes" id="UP000007264">
    <property type="component" value="Unassembled WGS sequence"/>
</dbReference>
<accession>I0YKC5</accession>
<gene>
    <name evidence="2" type="ORF">COCSUDRAFT_54790</name>
</gene>
<proteinExistence type="predicted"/>
<organism evidence="2 3">
    <name type="scientific">Coccomyxa subellipsoidea (strain C-169)</name>
    <name type="common">Green microalga</name>
    <dbReference type="NCBI Taxonomy" id="574566"/>
    <lineage>
        <taxon>Eukaryota</taxon>
        <taxon>Viridiplantae</taxon>
        <taxon>Chlorophyta</taxon>
        <taxon>core chlorophytes</taxon>
        <taxon>Trebouxiophyceae</taxon>
        <taxon>Trebouxiophyceae incertae sedis</taxon>
        <taxon>Coccomyxaceae</taxon>
        <taxon>Coccomyxa</taxon>
        <taxon>Coccomyxa subellipsoidea</taxon>
    </lineage>
</organism>
<dbReference type="RefSeq" id="XP_005643388.1">
    <property type="nucleotide sequence ID" value="XM_005643331.1"/>
</dbReference>
<evidence type="ECO:0000313" key="2">
    <source>
        <dbReference type="EMBL" id="EIE18844.1"/>
    </source>
</evidence>
<protein>
    <submittedName>
        <fullName evidence="2">Uncharacterized protein</fullName>
    </submittedName>
</protein>
<dbReference type="KEGG" id="csl:COCSUDRAFT_54790"/>
<dbReference type="OrthoDB" id="10655867at2759"/>
<sequence length="139" mass="14754">MSSQSAPSGRTNAEAADGHAKMLDYLQQMLKELEDAQGGQDEEARQAIARLKQKTEELASAQEANAKSKGPPTTQPPSDIEIASTLDRLEEQLGNLEGVLADADEHTQNIVGNSTSLWLSGSSQKAPDQEGPLADKGVI</sequence>
<dbReference type="EMBL" id="AGSI01000021">
    <property type="protein sequence ID" value="EIE18844.1"/>
    <property type="molecule type" value="Genomic_DNA"/>
</dbReference>
<feature type="region of interest" description="Disordered" evidence="1">
    <location>
        <begin position="1"/>
        <end position="20"/>
    </location>
</feature>
<dbReference type="GeneID" id="17036794"/>
<dbReference type="AlphaFoldDB" id="I0YKC5"/>
<comment type="caution">
    <text evidence="2">The sequence shown here is derived from an EMBL/GenBank/DDBJ whole genome shotgun (WGS) entry which is preliminary data.</text>
</comment>
<feature type="region of interest" description="Disordered" evidence="1">
    <location>
        <begin position="117"/>
        <end position="139"/>
    </location>
</feature>
<reference evidence="2 3" key="1">
    <citation type="journal article" date="2012" name="Genome Biol.">
        <title>The genome of the polar eukaryotic microalga coccomyxa subellipsoidea reveals traits of cold adaptation.</title>
        <authorList>
            <person name="Blanc G."/>
            <person name="Agarkova I."/>
            <person name="Grimwood J."/>
            <person name="Kuo A."/>
            <person name="Brueggeman A."/>
            <person name="Dunigan D."/>
            <person name="Gurnon J."/>
            <person name="Ladunga I."/>
            <person name="Lindquist E."/>
            <person name="Lucas S."/>
            <person name="Pangilinan J."/>
            <person name="Proschold T."/>
            <person name="Salamov A."/>
            <person name="Schmutz J."/>
            <person name="Weeks D."/>
            <person name="Yamada T."/>
            <person name="Claverie J.M."/>
            <person name="Grigoriev I."/>
            <person name="Van Etten J."/>
            <person name="Lomsadze A."/>
            <person name="Borodovsky M."/>
        </authorList>
    </citation>
    <scope>NUCLEOTIDE SEQUENCE [LARGE SCALE GENOMIC DNA]</scope>
    <source>
        <strain evidence="2 3">C-169</strain>
    </source>
</reference>